<sequence>MEKYQEIERSIIKTYRGKLWAPFVRALKEYELIVPNDSVCVCISGGKDSMLLAKLFQELKRHSDFEFDVKYLVMNPGYNEFNLEYVKKNLEILNIPATIVNTDIFEIANSQDKNPCYLCAKMRRGALYRIAKDMGCNKIALGHHYDDVIETTLMNMLNAGSFQTMLPKLHSDNYEGMELIRPLYLIREKDIKAWAKYNDLKFIMCACRFTEACSVDNEINMSQRLTTKRLIQTLKKDYNELVEKNIFAAASNVNLNKIIGYKKDGEKHTFLEDYKGRRMPDEEAKRDLK</sequence>
<dbReference type="PIRSF" id="PIRSF004976">
    <property type="entry name" value="ATPase_YdaO"/>
    <property type="match status" value="1"/>
</dbReference>
<dbReference type="Pfam" id="PF01171">
    <property type="entry name" value="ATP_bind_3"/>
    <property type="match status" value="1"/>
</dbReference>
<evidence type="ECO:0000256" key="1">
    <source>
        <dbReference type="ARBA" id="ARBA00022679"/>
    </source>
</evidence>
<dbReference type="InterPro" id="IPR011063">
    <property type="entry name" value="TilS/TtcA_N"/>
</dbReference>
<dbReference type="InParanoid" id="A0A397QUZ2"/>
<reference evidence="3 4" key="1">
    <citation type="submission" date="2018-08" db="EMBL/GenBank/DDBJ databases">
        <title>Genomic Encyclopedia of Archaeal and Bacterial Type Strains, Phase II (KMG-II): from individual species to whole genera.</title>
        <authorList>
            <person name="Goeker M."/>
        </authorList>
    </citation>
    <scope>NUCLEOTIDE SEQUENCE [LARGE SCALE GENOMIC DNA]</scope>
    <source>
        <strain evidence="3 4">ATCC 27112</strain>
    </source>
</reference>
<dbReference type="AlphaFoldDB" id="A0A397QUZ2"/>
<evidence type="ECO:0000259" key="2">
    <source>
        <dbReference type="Pfam" id="PF01171"/>
    </source>
</evidence>
<evidence type="ECO:0000313" key="3">
    <source>
        <dbReference type="EMBL" id="RIA64888.1"/>
    </source>
</evidence>
<keyword evidence="1" id="KW-0808">Transferase</keyword>
<dbReference type="EMBL" id="QXEV01000031">
    <property type="protein sequence ID" value="RIA64888.1"/>
    <property type="molecule type" value="Genomic_DNA"/>
</dbReference>
<dbReference type="PANTHER" id="PTHR43686">
    <property type="entry name" value="SULFURTRANSFERASE-RELATED"/>
    <property type="match status" value="1"/>
</dbReference>
<dbReference type="InterPro" id="IPR035107">
    <property type="entry name" value="tRNA_thiolation_TtcA_Ctu1"/>
</dbReference>
<dbReference type="Gene3D" id="3.40.50.620">
    <property type="entry name" value="HUPs"/>
    <property type="match status" value="1"/>
</dbReference>
<dbReference type="GO" id="GO:0016740">
    <property type="term" value="F:transferase activity"/>
    <property type="evidence" value="ECO:0007669"/>
    <property type="project" value="UniProtKB-KW"/>
</dbReference>
<accession>A0A397QUZ2</accession>
<evidence type="ECO:0000313" key="4">
    <source>
        <dbReference type="Proteomes" id="UP000266506"/>
    </source>
</evidence>
<feature type="domain" description="tRNA(Ile)-lysidine/2-thiocytidine synthase N-terminal" evidence="2">
    <location>
        <begin position="39"/>
        <end position="203"/>
    </location>
</feature>
<dbReference type="Proteomes" id="UP000266506">
    <property type="component" value="Unassembled WGS sequence"/>
</dbReference>
<dbReference type="PANTHER" id="PTHR43686:SF1">
    <property type="entry name" value="AMINOTRAN_5 DOMAIN-CONTAINING PROTEIN"/>
    <property type="match status" value="1"/>
</dbReference>
<dbReference type="SUPFAM" id="SSF52402">
    <property type="entry name" value="Adenine nucleotide alpha hydrolases-like"/>
    <property type="match status" value="1"/>
</dbReference>
<organism evidence="3 4">
    <name type="scientific">Anaeroplasma bactoclasticum</name>
    <dbReference type="NCBI Taxonomy" id="2088"/>
    <lineage>
        <taxon>Bacteria</taxon>
        <taxon>Bacillati</taxon>
        <taxon>Mycoplasmatota</taxon>
        <taxon>Mollicutes</taxon>
        <taxon>Anaeroplasmatales</taxon>
        <taxon>Anaeroplasmataceae</taxon>
        <taxon>Anaeroplasma</taxon>
    </lineage>
</organism>
<comment type="caution">
    <text evidence="3">The sequence shown here is derived from an EMBL/GenBank/DDBJ whole genome shotgun (WGS) entry which is preliminary data.</text>
</comment>
<name>A0A397QUZ2_9MOLU</name>
<dbReference type="OrthoDB" id="9807403at2"/>
<protein>
    <submittedName>
        <fullName evidence="3">tRNA(Ile)-lysidine synthase TilS/MesJ</fullName>
    </submittedName>
</protein>
<proteinExistence type="predicted"/>
<dbReference type="GO" id="GO:0008033">
    <property type="term" value="P:tRNA processing"/>
    <property type="evidence" value="ECO:0007669"/>
    <property type="project" value="InterPro"/>
</dbReference>
<dbReference type="InterPro" id="IPR014729">
    <property type="entry name" value="Rossmann-like_a/b/a_fold"/>
</dbReference>
<keyword evidence="4" id="KW-1185">Reference proteome</keyword>
<dbReference type="CDD" id="cd24138">
    <property type="entry name" value="TtcA-like"/>
    <property type="match status" value="1"/>
</dbReference>
<gene>
    <name evidence="3" type="ORF">EI71_01791</name>
</gene>
<dbReference type="RefSeq" id="WP_119016864.1">
    <property type="nucleotide sequence ID" value="NZ_QXEV01000031.1"/>
</dbReference>